<dbReference type="EMBL" id="CH672350">
    <property type="protein sequence ID" value="EEQ45482.1"/>
    <property type="molecule type" value="Genomic_DNA"/>
</dbReference>
<name>C4YIZ9_CANAW</name>
<dbReference type="PaxDb" id="5476-C4YIZ9"/>
<proteinExistence type="predicted"/>
<accession>C4YIZ9</accession>
<protein>
    <submittedName>
        <fullName evidence="1">Uncharacterized protein</fullName>
    </submittedName>
</protein>
<reference evidence="1 2" key="1">
    <citation type="journal article" date="2009" name="Nature">
        <title>Evolution of pathogenicity and sexual reproduction in eight Candida genomes.</title>
        <authorList>
            <person name="Butler G."/>
            <person name="Rasmussen M.D."/>
            <person name="Lin M.F."/>
            <person name="Santos M.A."/>
            <person name="Sakthikumar S."/>
            <person name="Munro C.A."/>
            <person name="Rheinbay E."/>
            <person name="Grabherr M."/>
            <person name="Forche A."/>
            <person name="Reedy J.L."/>
            <person name="Agrafioti I."/>
            <person name="Arnaud M.B."/>
            <person name="Bates S."/>
            <person name="Brown A.J."/>
            <person name="Brunke S."/>
            <person name="Costanzo M.C."/>
            <person name="Fitzpatrick D.A."/>
            <person name="de Groot P.W."/>
            <person name="Harris D."/>
            <person name="Hoyer L.L."/>
            <person name="Hube B."/>
            <person name="Klis F.M."/>
            <person name="Kodira C."/>
            <person name="Lennard N."/>
            <person name="Logue M.E."/>
            <person name="Martin R."/>
            <person name="Neiman A.M."/>
            <person name="Nikolaou E."/>
            <person name="Quail M.A."/>
            <person name="Quinn J."/>
            <person name="Santos M.C."/>
            <person name="Schmitzberger F.F."/>
            <person name="Sherlock G."/>
            <person name="Shah P."/>
            <person name="Silverstein K.A."/>
            <person name="Skrzypek M.S."/>
            <person name="Soll D."/>
            <person name="Staggs R."/>
            <person name="Stansfield I."/>
            <person name="Stumpf M.P."/>
            <person name="Sudbery P.E."/>
            <person name="Srikantha T."/>
            <person name="Zeng Q."/>
            <person name="Berman J."/>
            <person name="Berriman M."/>
            <person name="Heitman J."/>
            <person name="Gow N.A."/>
            <person name="Lorenz M.C."/>
            <person name="Birren B.W."/>
            <person name="Kellis M."/>
            <person name="Cuomo C.A."/>
        </authorList>
    </citation>
    <scope>NUCLEOTIDE SEQUENCE [LARGE SCALE GENOMIC DNA]</scope>
    <source>
        <strain evidence="1 2">WO-1</strain>
    </source>
</reference>
<evidence type="ECO:0000313" key="1">
    <source>
        <dbReference type="EMBL" id="EEQ45482.1"/>
    </source>
</evidence>
<keyword evidence="2" id="KW-1185">Reference proteome</keyword>
<gene>
    <name evidence="1" type="ORF">CAWG_03811</name>
</gene>
<dbReference type="Proteomes" id="UP000001429">
    <property type="component" value="Chromosome 2"/>
</dbReference>
<evidence type="ECO:0000313" key="2">
    <source>
        <dbReference type="Proteomes" id="UP000001429"/>
    </source>
</evidence>
<dbReference type="HOGENOM" id="CLU_1758557_0_0_1"/>
<dbReference type="AlphaFoldDB" id="C4YIZ9"/>
<organism evidence="1 2">
    <name type="scientific">Candida albicans (strain WO-1)</name>
    <name type="common">Yeast</name>
    <dbReference type="NCBI Taxonomy" id="294748"/>
    <lineage>
        <taxon>Eukaryota</taxon>
        <taxon>Fungi</taxon>
        <taxon>Dikarya</taxon>
        <taxon>Ascomycota</taxon>
        <taxon>Saccharomycotina</taxon>
        <taxon>Pichiomycetes</taxon>
        <taxon>Debaryomycetaceae</taxon>
        <taxon>Candida/Lodderomyces clade</taxon>
        <taxon>Candida</taxon>
    </lineage>
</organism>
<sequence length="148" mass="17945">MHHQYSNTSNWKVYRYHYSKDKTISPFLVPAHQSTQQELNAYRHKNILDKSQSRFSQTWMPWQLDLVWRLCIWHGLNHIIISQNVPITLCLAISMHFVYLYHSVNHCYCWYWWLYCQCYDLSPFQLGNPILCIMLLYNKVLAETIQLD</sequence>
<dbReference type="VEuPathDB" id="FungiDB:CAWG_03811"/>